<dbReference type="PANTHER" id="PTHR11626">
    <property type="entry name" value="FARNESYL-DIPHOSPHATE FARNESYLTRANSFERASE"/>
    <property type="match status" value="1"/>
</dbReference>
<dbReference type="InterPro" id="IPR044844">
    <property type="entry name" value="Trans_IPPS_euk-type"/>
</dbReference>
<dbReference type="InterPro" id="IPR019845">
    <property type="entry name" value="Squalene/phytoene_synthase_CS"/>
</dbReference>
<name>A0ABW8DAI1_9GAMM</name>
<dbReference type="Gene3D" id="1.10.600.10">
    <property type="entry name" value="Farnesyl Diphosphate Synthase"/>
    <property type="match status" value="1"/>
</dbReference>
<organism evidence="2 3">
    <name type="scientific">Legionella lytica</name>
    <dbReference type="NCBI Taxonomy" id="96232"/>
    <lineage>
        <taxon>Bacteria</taxon>
        <taxon>Pseudomonadati</taxon>
        <taxon>Pseudomonadota</taxon>
        <taxon>Gammaproteobacteria</taxon>
        <taxon>Legionellales</taxon>
        <taxon>Legionellaceae</taxon>
        <taxon>Legionella</taxon>
    </lineage>
</organism>
<evidence type="ECO:0000313" key="3">
    <source>
        <dbReference type="Proteomes" id="UP001615550"/>
    </source>
</evidence>
<reference evidence="2 3" key="1">
    <citation type="submission" date="2024-08" db="EMBL/GenBank/DDBJ databases">
        <title>Draft Genome Sequence of Legionella lytica strain DSB2004, Isolated From a Fire Sprinkler System.</title>
        <authorList>
            <person name="Everhart A.D."/>
            <person name="Kidane D.T."/>
            <person name="Farone A.L."/>
            <person name="Farone M.B."/>
        </authorList>
    </citation>
    <scope>NUCLEOTIDE SEQUENCE [LARGE SCALE GENOMIC DNA]</scope>
    <source>
        <strain evidence="2 3">DSB2004</strain>
    </source>
</reference>
<keyword evidence="3" id="KW-1185">Reference proteome</keyword>
<comment type="caution">
    <text evidence="2">The sequence shown here is derived from an EMBL/GenBank/DDBJ whole genome shotgun (WGS) entry which is preliminary data.</text>
</comment>
<sequence>MQPFSFYHQHLERVSRSFSFCISQLTSPTKEWVALCYLFLRVVDSIEDANWEDRQEQNKSFAVFKSFLTEKPSNEQFIKWLASFPAQLPAEEKQLLCDLPLLLADKDKLPAPVSSALIHTMVQMMEGMQHFLHHYRVEDKILFPSLVTTNQYCFFVAGIVGKLLSQIFTYAIADFQWTTKLLNQSFHFGLFLQKVNILKDKIEDEACGRYFVAPGTNLQESMGINAQHALAYLKSIPIIVGRPYRLFCAWSLFIGLASLRWLAQKGSKIKPRETYYVVNQVALLIDDNQALEKLFYSYLPKQESLENNSPSTASMPSWFTHIYTEEQEPIAWFELGVLA</sequence>
<dbReference type="InterPro" id="IPR008949">
    <property type="entry name" value="Isoprenoid_synthase_dom_sf"/>
</dbReference>
<gene>
    <name evidence="2" type="ORF">ACD661_14180</name>
</gene>
<dbReference type="InterPro" id="IPR002060">
    <property type="entry name" value="Squ/phyt_synthse"/>
</dbReference>
<dbReference type="Pfam" id="PF00494">
    <property type="entry name" value="SQS_PSY"/>
    <property type="match status" value="1"/>
</dbReference>
<keyword evidence="1" id="KW-0808">Transferase</keyword>
<dbReference type="RefSeq" id="WP_400188521.1">
    <property type="nucleotide sequence ID" value="NZ_JBGORX010000008.1"/>
</dbReference>
<evidence type="ECO:0000256" key="1">
    <source>
        <dbReference type="ARBA" id="ARBA00022679"/>
    </source>
</evidence>
<proteinExistence type="predicted"/>
<dbReference type="PROSITE" id="PS01044">
    <property type="entry name" value="SQUALEN_PHYTOEN_SYN_1"/>
    <property type="match status" value="1"/>
</dbReference>
<dbReference type="PANTHER" id="PTHR11626:SF2">
    <property type="entry name" value="SQUALENE SYNTHASE"/>
    <property type="match status" value="1"/>
</dbReference>
<dbReference type="EMBL" id="JBGORX010000008">
    <property type="protein sequence ID" value="MFJ1269708.1"/>
    <property type="molecule type" value="Genomic_DNA"/>
</dbReference>
<evidence type="ECO:0000313" key="2">
    <source>
        <dbReference type="EMBL" id="MFJ1269708.1"/>
    </source>
</evidence>
<dbReference type="SUPFAM" id="SSF48576">
    <property type="entry name" value="Terpenoid synthases"/>
    <property type="match status" value="1"/>
</dbReference>
<protein>
    <submittedName>
        <fullName evidence="2">Squalene/phytoene synthase family protein</fullName>
    </submittedName>
</protein>
<accession>A0ABW8DAI1</accession>
<dbReference type="Proteomes" id="UP001615550">
    <property type="component" value="Unassembled WGS sequence"/>
</dbReference>